<sequence length="52" mass="5894">MEELREAEANARRKMGEMEREIDKSDDERKVLEAIAARLSELETEVASKASA</sequence>
<dbReference type="EMBL" id="QGKX02000095">
    <property type="protein sequence ID" value="KAF3572353.1"/>
    <property type="molecule type" value="Genomic_DNA"/>
</dbReference>
<dbReference type="Proteomes" id="UP000712600">
    <property type="component" value="Unassembled WGS sequence"/>
</dbReference>
<protein>
    <submittedName>
        <fullName evidence="2">Uncharacterized protein</fullName>
    </submittedName>
</protein>
<feature type="region of interest" description="Disordered" evidence="1">
    <location>
        <begin position="1"/>
        <end position="25"/>
    </location>
</feature>
<reference evidence="2" key="1">
    <citation type="submission" date="2019-12" db="EMBL/GenBank/DDBJ databases">
        <title>Genome sequencing and annotation of Brassica cretica.</title>
        <authorList>
            <person name="Studholme D.J."/>
            <person name="Sarris P."/>
        </authorList>
    </citation>
    <scope>NUCLEOTIDE SEQUENCE</scope>
    <source>
        <strain evidence="2">PFS-109/04</strain>
        <tissue evidence="2">Leaf</tissue>
    </source>
</reference>
<comment type="caution">
    <text evidence="2">The sequence shown here is derived from an EMBL/GenBank/DDBJ whole genome shotgun (WGS) entry which is preliminary data.</text>
</comment>
<evidence type="ECO:0000313" key="3">
    <source>
        <dbReference type="Proteomes" id="UP000712600"/>
    </source>
</evidence>
<evidence type="ECO:0000256" key="1">
    <source>
        <dbReference type="SAM" id="MobiDB-lite"/>
    </source>
</evidence>
<name>A0A8S9RHH9_BRACR</name>
<accession>A0A8S9RHH9</accession>
<dbReference type="AlphaFoldDB" id="A0A8S9RHH9"/>
<organism evidence="2 3">
    <name type="scientific">Brassica cretica</name>
    <name type="common">Mustard</name>
    <dbReference type="NCBI Taxonomy" id="69181"/>
    <lineage>
        <taxon>Eukaryota</taxon>
        <taxon>Viridiplantae</taxon>
        <taxon>Streptophyta</taxon>
        <taxon>Embryophyta</taxon>
        <taxon>Tracheophyta</taxon>
        <taxon>Spermatophyta</taxon>
        <taxon>Magnoliopsida</taxon>
        <taxon>eudicotyledons</taxon>
        <taxon>Gunneridae</taxon>
        <taxon>Pentapetalae</taxon>
        <taxon>rosids</taxon>
        <taxon>malvids</taxon>
        <taxon>Brassicales</taxon>
        <taxon>Brassicaceae</taxon>
        <taxon>Brassiceae</taxon>
        <taxon>Brassica</taxon>
    </lineage>
</organism>
<evidence type="ECO:0000313" key="2">
    <source>
        <dbReference type="EMBL" id="KAF3572353.1"/>
    </source>
</evidence>
<proteinExistence type="predicted"/>
<gene>
    <name evidence="2" type="ORF">F2Q69_00063731</name>
</gene>